<dbReference type="Proteomes" id="UP001174909">
    <property type="component" value="Unassembled WGS sequence"/>
</dbReference>
<dbReference type="GO" id="GO:0000428">
    <property type="term" value="C:DNA-directed RNA polymerase complex"/>
    <property type="evidence" value="ECO:0007669"/>
    <property type="project" value="UniProtKB-KW"/>
</dbReference>
<proteinExistence type="predicted"/>
<evidence type="ECO:0000313" key="4">
    <source>
        <dbReference type="Proteomes" id="UP001174909"/>
    </source>
</evidence>
<dbReference type="PANTHER" id="PTHR48443">
    <property type="entry name" value="DNA-DIRECTED RNA POLYMERASE SUBUNIT BETA"/>
    <property type="match status" value="1"/>
</dbReference>
<dbReference type="Gene3D" id="1.10.1790.20">
    <property type="match status" value="1"/>
</dbReference>
<dbReference type="EMBL" id="CASHTH010000947">
    <property type="protein sequence ID" value="CAI8009332.1"/>
    <property type="molecule type" value="Genomic_DNA"/>
</dbReference>
<comment type="caution">
    <text evidence="3">The sequence shown here is derived from an EMBL/GenBank/DDBJ whole genome shotgun (WGS) entry which is preliminary data.</text>
</comment>
<protein>
    <recommendedName>
        <fullName evidence="1">DNA-directed RNA polymerase</fullName>
        <ecNumber evidence="1">2.7.7.6</ecNumber>
    </recommendedName>
</protein>
<accession>A0AA35RFS4</accession>
<evidence type="ECO:0000313" key="3">
    <source>
        <dbReference type="EMBL" id="CAI8009332.1"/>
    </source>
</evidence>
<keyword evidence="4" id="KW-1185">Reference proteome</keyword>
<organism evidence="3 4">
    <name type="scientific">Geodia barretti</name>
    <name type="common">Barrett's horny sponge</name>
    <dbReference type="NCBI Taxonomy" id="519541"/>
    <lineage>
        <taxon>Eukaryota</taxon>
        <taxon>Metazoa</taxon>
        <taxon>Porifera</taxon>
        <taxon>Demospongiae</taxon>
        <taxon>Heteroscleromorpha</taxon>
        <taxon>Tetractinellida</taxon>
        <taxon>Astrophorina</taxon>
        <taxon>Geodiidae</taxon>
        <taxon>Geodia</taxon>
    </lineage>
</organism>
<feature type="domain" description="RNA polymerase Rpb1" evidence="2">
    <location>
        <begin position="53"/>
        <end position="118"/>
    </location>
</feature>
<gene>
    <name evidence="3" type="ORF">GBAR_LOCUS6291</name>
</gene>
<dbReference type="PANTHER" id="PTHR48443:SF1">
    <property type="entry name" value="DNA-DIRECTED RNA POLYMERASE SUBUNIT BETA"/>
    <property type="match status" value="1"/>
</dbReference>
<dbReference type="GO" id="GO:0006351">
    <property type="term" value="P:DNA-templated transcription"/>
    <property type="evidence" value="ECO:0007669"/>
    <property type="project" value="InterPro"/>
</dbReference>
<dbReference type="Gene3D" id="2.40.50.100">
    <property type="match status" value="1"/>
</dbReference>
<dbReference type="Pfam" id="PF04998">
    <property type="entry name" value="RNA_pol_Rpb1_5"/>
    <property type="match status" value="1"/>
</dbReference>
<dbReference type="Gene3D" id="1.10.150.390">
    <property type="match status" value="1"/>
</dbReference>
<dbReference type="GO" id="GO:0003899">
    <property type="term" value="F:DNA-directed RNA polymerase activity"/>
    <property type="evidence" value="ECO:0007669"/>
    <property type="project" value="UniProtKB-EC"/>
</dbReference>
<keyword evidence="3" id="KW-0804">Transcription</keyword>
<dbReference type="CDD" id="cd02655">
    <property type="entry name" value="RNAP_beta'_C"/>
    <property type="match status" value="1"/>
</dbReference>
<dbReference type="SUPFAM" id="SSF64484">
    <property type="entry name" value="beta and beta-prime subunits of DNA dependent RNA-polymerase"/>
    <property type="match status" value="1"/>
</dbReference>
<dbReference type="EC" id="2.7.7.6" evidence="1"/>
<dbReference type="GO" id="GO:0003677">
    <property type="term" value="F:DNA binding"/>
    <property type="evidence" value="ECO:0007669"/>
    <property type="project" value="InterPro"/>
</dbReference>
<keyword evidence="3" id="KW-0240">DNA-directed RNA polymerase</keyword>
<name>A0AA35RFS4_GEOBA</name>
<sequence length="229" mass="25060">MSNPQAQKGGVPTYRIEHGEYKSSVYQIPDEKRLVAEGDWVDAGEPLTSGFLNPHDILSIGRTTIEGVPVEGEEAVWAYLVDEVQKVYGKGTINDKHIEAIVRQMLTKIRITEPGDTDLYLNEEVHRKRFEHINSEVVEKGDTPATGEPILQSISKASLSTDSFISAASFQQTTKVLTDAAVSGQTDKLFGLKENVILGRLIPAGSGFSSFQNLEISAVEPEIKASDDD</sequence>
<dbReference type="AlphaFoldDB" id="A0AA35RFS4"/>
<dbReference type="InterPro" id="IPR007081">
    <property type="entry name" value="RNA_pol_Rpb1_5"/>
</dbReference>
<evidence type="ECO:0000259" key="2">
    <source>
        <dbReference type="Pfam" id="PF04998"/>
    </source>
</evidence>
<reference evidence="3" key="1">
    <citation type="submission" date="2023-03" db="EMBL/GenBank/DDBJ databases">
        <authorList>
            <person name="Steffen K."/>
            <person name="Cardenas P."/>
        </authorList>
    </citation>
    <scope>NUCLEOTIDE SEQUENCE</scope>
</reference>
<evidence type="ECO:0000256" key="1">
    <source>
        <dbReference type="ARBA" id="ARBA00012418"/>
    </source>
</evidence>